<dbReference type="SUPFAM" id="SSF53822">
    <property type="entry name" value="Periplasmic binding protein-like I"/>
    <property type="match status" value="1"/>
</dbReference>
<evidence type="ECO:0000313" key="5">
    <source>
        <dbReference type="EMBL" id="OIJ41583.1"/>
    </source>
</evidence>
<dbReference type="InterPro" id="IPR000843">
    <property type="entry name" value="HTH_LacI"/>
</dbReference>
<dbReference type="SUPFAM" id="SSF47413">
    <property type="entry name" value="lambda repressor-like DNA-binding domains"/>
    <property type="match status" value="1"/>
</dbReference>
<comment type="caution">
    <text evidence="5">The sequence shown here is derived from an EMBL/GenBank/DDBJ whole genome shotgun (WGS) entry which is preliminary data.</text>
</comment>
<dbReference type="InterPro" id="IPR028082">
    <property type="entry name" value="Peripla_BP_I"/>
</dbReference>
<dbReference type="Pfam" id="PF13377">
    <property type="entry name" value="Peripla_BP_3"/>
    <property type="match status" value="1"/>
</dbReference>
<dbReference type="CDD" id="cd01392">
    <property type="entry name" value="HTH_LacI"/>
    <property type="match status" value="1"/>
</dbReference>
<dbReference type="RefSeq" id="WP_005663783.1">
    <property type="nucleotide sequence ID" value="NZ_CAUQYF010000092.1"/>
</dbReference>
<dbReference type="SMART" id="SM00354">
    <property type="entry name" value="HTH_LACI"/>
    <property type="match status" value="1"/>
</dbReference>
<dbReference type="Gene3D" id="1.10.260.40">
    <property type="entry name" value="lambda repressor-like DNA-binding domains"/>
    <property type="match status" value="1"/>
</dbReference>
<dbReference type="EMBL" id="JRYB01000001">
    <property type="protein sequence ID" value="OIJ41583.1"/>
    <property type="molecule type" value="Genomic_DNA"/>
</dbReference>
<evidence type="ECO:0000256" key="3">
    <source>
        <dbReference type="ARBA" id="ARBA00023163"/>
    </source>
</evidence>
<evidence type="ECO:0000313" key="6">
    <source>
        <dbReference type="Proteomes" id="UP000180246"/>
    </source>
</evidence>
<feature type="region of interest" description="Disordered" evidence="4">
    <location>
        <begin position="334"/>
        <end position="355"/>
    </location>
</feature>
<gene>
    <name evidence="5" type="ORF">LO55_1285</name>
</gene>
<name>A0A1S2N9Q9_9BURK</name>
<dbReference type="GO" id="GO:0008784">
    <property type="term" value="F:alanine racemase activity"/>
    <property type="evidence" value="ECO:0007669"/>
    <property type="project" value="UniProtKB-EC"/>
</dbReference>
<keyword evidence="1" id="KW-0805">Transcription regulation</keyword>
<reference evidence="5 6" key="1">
    <citation type="submission" date="2014-10" db="EMBL/GenBank/DDBJ databases">
        <authorList>
            <person name="Seo M.-J."/>
            <person name="Seok Y.J."/>
            <person name="Cha I.-T."/>
        </authorList>
    </citation>
    <scope>NUCLEOTIDE SEQUENCE [LARGE SCALE GENOMIC DNA]</scope>
    <source>
        <strain evidence="5 6">NEU</strain>
    </source>
</reference>
<protein>
    <submittedName>
        <fullName evidence="5">Transcriptional regulator, LacI family</fullName>
        <ecNumber evidence="5">5.1.1.1</ecNumber>
    </submittedName>
</protein>
<sequence>MATIKDVARLAGVGLGTASRVVSGKGSVSPATLERVRKAIDELGFRPSHAARALLSGTSRMVGVYIPVLSGTFYTPILQIIDTELRAAGLHMVVAFGVGLGDARNQAIEGIEFLIERGCDGLIMMSSALLDEDIAALGGKRRLIVALNHDFKDIPEQCFTVDHAQGGRLAAQTLLEHGHRDIAVIAGPSALVDNVARIDGFMLELKANGVDTDKVWLVESDFSPQGGWHAAKALVESKTPCTALFCANDEMAVGALSYFQEAGISVPRDLSVIGYDDTPSAEFSAPRLTSVHMPWREMTQNGINALLNRCYDLKRPVARSFPVGVTMRASLARVGGGKAKSTKSKTGSKGKSKSE</sequence>
<evidence type="ECO:0000256" key="2">
    <source>
        <dbReference type="ARBA" id="ARBA00023125"/>
    </source>
</evidence>
<dbReference type="AlphaFoldDB" id="A0A1S2N9Q9"/>
<accession>A0A1S2N9Q9</accession>
<evidence type="ECO:0000256" key="1">
    <source>
        <dbReference type="ARBA" id="ARBA00023015"/>
    </source>
</evidence>
<dbReference type="GO" id="GO:0003700">
    <property type="term" value="F:DNA-binding transcription factor activity"/>
    <property type="evidence" value="ECO:0007669"/>
    <property type="project" value="TreeGrafter"/>
</dbReference>
<dbReference type="Proteomes" id="UP000180246">
    <property type="component" value="Unassembled WGS sequence"/>
</dbReference>
<dbReference type="Gene3D" id="3.40.50.2300">
    <property type="match status" value="2"/>
</dbReference>
<dbReference type="Pfam" id="PF00356">
    <property type="entry name" value="LacI"/>
    <property type="match status" value="1"/>
</dbReference>
<keyword evidence="2" id="KW-0238">DNA-binding</keyword>
<dbReference type="CDD" id="cd06270">
    <property type="entry name" value="PBP1_GalS-like"/>
    <property type="match status" value="1"/>
</dbReference>
<dbReference type="EC" id="5.1.1.1" evidence="5"/>
<dbReference type="PROSITE" id="PS00356">
    <property type="entry name" value="HTH_LACI_1"/>
    <property type="match status" value="1"/>
</dbReference>
<dbReference type="PANTHER" id="PTHR30146">
    <property type="entry name" value="LACI-RELATED TRANSCRIPTIONAL REPRESSOR"/>
    <property type="match status" value="1"/>
</dbReference>
<evidence type="ECO:0000256" key="4">
    <source>
        <dbReference type="SAM" id="MobiDB-lite"/>
    </source>
</evidence>
<dbReference type="InterPro" id="IPR010982">
    <property type="entry name" value="Lambda_DNA-bd_dom_sf"/>
</dbReference>
<feature type="compositionally biased region" description="Basic residues" evidence="4">
    <location>
        <begin position="340"/>
        <end position="355"/>
    </location>
</feature>
<dbReference type="InterPro" id="IPR046335">
    <property type="entry name" value="LacI/GalR-like_sensor"/>
</dbReference>
<dbReference type="GO" id="GO:0000976">
    <property type="term" value="F:transcription cis-regulatory region binding"/>
    <property type="evidence" value="ECO:0007669"/>
    <property type="project" value="TreeGrafter"/>
</dbReference>
<dbReference type="PANTHER" id="PTHR30146:SF109">
    <property type="entry name" value="HTH-TYPE TRANSCRIPTIONAL REGULATOR GALS"/>
    <property type="match status" value="1"/>
</dbReference>
<organism evidence="5 6">
    <name type="scientific">Massilia timonae</name>
    <dbReference type="NCBI Taxonomy" id="47229"/>
    <lineage>
        <taxon>Bacteria</taxon>
        <taxon>Pseudomonadati</taxon>
        <taxon>Pseudomonadota</taxon>
        <taxon>Betaproteobacteria</taxon>
        <taxon>Burkholderiales</taxon>
        <taxon>Oxalobacteraceae</taxon>
        <taxon>Telluria group</taxon>
        <taxon>Massilia</taxon>
    </lineage>
</organism>
<proteinExistence type="predicted"/>
<keyword evidence="5" id="KW-0413">Isomerase</keyword>
<keyword evidence="3" id="KW-0804">Transcription</keyword>
<dbReference type="PROSITE" id="PS50932">
    <property type="entry name" value="HTH_LACI_2"/>
    <property type="match status" value="1"/>
</dbReference>